<organism evidence="2 3">
    <name type="scientific">Paenibacillus odorifer</name>
    <dbReference type="NCBI Taxonomy" id="189426"/>
    <lineage>
        <taxon>Bacteria</taxon>
        <taxon>Bacillati</taxon>
        <taxon>Bacillota</taxon>
        <taxon>Bacilli</taxon>
        <taxon>Bacillales</taxon>
        <taxon>Paenibacillaceae</taxon>
        <taxon>Paenibacillus</taxon>
    </lineage>
</organism>
<accession>A0A1R0ZGS4</accession>
<gene>
    <name evidence="2" type="ORF">BSK65_13300</name>
</gene>
<feature type="region of interest" description="Disordered" evidence="1">
    <location>
        <begin position="60"/>
        <end position="89"/>
    </location>
</feature>
<dbReference type="AlphaFoldDB" id="A0A1R0ZGS4"/>
<sequence length="89" mass="10649">MNHDYFKNVQQLSHEDDRRYLLLMRGLRILHEEKKQRSPLQRLKKERYGLGRNLEVQGWINPPKKIDRTPLSPKPSKDSYALKSYLNSS</sequence>
<reference evidence="2 3" key="1">
    <citation type="submission" date="2016-11" db="EMBL/GenBank/DDBJ databases">
        <title>Paenibacillus species isolates.</title>
        <authorList>
            <person name="Beno S.M."/>
        </authorList>
    </citation>
    <scope>NUCLEOTIDE SEQUENCE [LARGE SCALE GENOMIC DNA]</scope>
    <source>
        <strain evidence="2 3">FSL H7-0443</strain>
    </source>
</reference>
<proteinExistence type="predicted"/>
<evidence type="ECO:0000313" key="3">
    <source>
        <dbReference type="Proteomes" id="UP000187425"/>
    </source>
</evidence>
<dbReference type="EMBL" id="MPTW01000006">
    <property type="protein sequence ID" value="OME69892.1"/>
    <property type="molecule type" value="Genomic_DNA"/>
</dbReference>
<comment type="caution">
    <text evidence="2">The sequence shown here is derived from an EMBL/GenBank/DDBJ whole genome shotgun (WGS) entry which is preliminary data.</text>
</comment>
<protein>
    <submittedName>
        <fullName evidence="2">Uncharacterized protein</fullName>
    </submittedName>
</protein>
<evidence type="ECO:0000313" key="2">
    <source>
        <dbReference type="EMBL" id="OME69892.1"/>
    </source>
</evidence>
<name>A0A1R0ZGS4_9BACL</name>
<evidence type="ECO:0000256" key="1">
    <source>
        <dbReference type="SAM" id="MobiDB-lite"/>
    </source>
</evidence>
<dbReference type="Proteomes" id="UP000187425">
    <property type="component" value="Unassembled WGS sequence"/>
</dbReference>